<dbReference type="InterPro" id="IPR036761">
    <property type="entry name" value="TTHA0802/YceI-like_sf"/>
</dbReference>
<dbReference type="PANTHER" id="PTHR34406:SF1">
    <property type="entry name" value="PROTEIN YCEI"/>
    <property type="match status" value="1"/>
</dbReference>
<keyword evidence="3" id="KW-1185">Reference proteome</keyword>
<organism evidence="2 3">
    <name type="scientific">Pseudomonas moorei</name>
    <dbReference type="NCBI Taxonomy" id="395599"/>
    <lineage>
        <taxon>Bacteria</taxon>
        <taxon>Pseudomonadati</taxon>
        <taxon>Pseudomonadota</taxon>
        <taxon>Gammaproteobacteria</taxon>
        <taxon>Pseudomonadales</taxon>
        <taxon>Pseudomonadaceae</taxon>
        <taxon>Pseudomonas</taxon>
    </lineage>
</organism>
<evidence type="ECO:0000313" key="3">
    <source>
        <dbReference type="Proteomes" id="UP000199570"/>
    </source>
</evidence>
<reference evidence="3" key="1">
    <citation type="submission" date="2016-10" db="EMBL/GenBank/DDBJ databases">
        <authorList>
            <person name="Varghese N."/>
            <person name="Submissions S."/>
        </authorList>
    </citation>
    <scope>NUCLEOTIDE SEQUENCE [LARGE SCALE GENOMIC DNA]</scope>
    <source>
        <strain evidence="3">BS3775</strain>
    </source>
</reference>
<sequence>MNVRFTRLTAVAALFAAGILPVAEAVEYADVNTTASTISFTYDQMGSSVYGTFSRFQGSLYFDTVRPESAHARLIIELDSIDAGSSDANSELKKTAWFDTAAYPQAIFESTGVKDLGNNRYQITGNLTLRGKTREVVVPVLLKAENAIGIFDGQLTLKRSDFSIGEGEFASGMVSDDINIRFRMVAPQRSDHALPVTEGR</sequence>
<protein>
    <submittedName>
        <fullName evidence="2">Polyisoprenoid-binding protein YceI</fullName>
    </submittedName>
</protein>
<dbReference type="InterPro" id="IPR007372">
    <property type="entry name" value="Lipid/polyisoprenoid-bd_YceI"/>
</dbReference>
<evidence type="ECO:0000313" key="2">
    <source>
        <dbReference type="EMBL" id="SDR11546.1"/>
    </source>
</evidence>
<proteinExistence type="predicted"/>
<accession>A0A1H1GFC1</accession>
<dbReference type="Pfam" id="PF04264">
    <property type="entry name" value="YceI"/>
    <property type="match status" value="1"/>
</dbReference>
<dbReference type="Gene3D" id="2.40.128.110">
    <property type="entry name" value="Lipid/polyisoprenoid-binding, YceI-like"/>
    <property type="match status" value="1"/>
</dbReference>
<evidence type="ECO:0000259" key="1">
    <source>
        <dbReference type="SMART" id="SM00867"/>
    </source>
</evidence>
<dbReference type="EMBL" id="FNKJ01000003">
    <property type="protein sequence ID" value="SDR11546.1"/>
    <property type="molecule type" value="Genomic_DNA"/>
</dbReference>
<dbReference type="Proteomes" id="UP000199570">
    <property type="component" value="Unassembled WGS sequence"/>
</dbReference>
<gene>
    <name evidence="2" type="ORF">SAMN04490195_3264</name>
</gene>
<dbReference type="SUPFAM" id="SSF101874">
    <property type="entry name" value="YceI-like"/>
    <property type="match status" value="1"/>
</dbReference>
<dbReference type="OrthoDB" id="1247465at2"/>
<name>A0A1H1GFC1_9PSED</name>
<dbReference type="PANTHER" id="PTHR34406">
    <property type="entry name" value="PROTEIN YCEI"/>
    <property type="match status" value="1"/>
</dbReference>
<dbReference type="SMART" id="SM00867">
    <property type="entry name" value="YceI"/>
    <property type="match status" value="1"/>
</dbReference>
<dbReference type="AlphaFoldDB" id="A0A1H1GFC1"/>
<dbReference type="RefSeq" id="WP_090323377.1">
    <property type="nucleotide sequence ID" value="NZ_FNKJ01000003.1"/>
</dbReference>
<feature type="domain" description="Lipid/polyisoprenoid-binding YceI-like" evidence="1">
    <location>
        <begin position="28"/>
        <end position="187"/>
    </location>
</feature>